<feature type="binding site" evidence="15">
    <location>
        <position position="125"/>
    </location>
    <ligand>
        <name>DNA</name>
        <dbReference type="ChEBI" id="CHEBI:16991"/>
    </ligand>
</feature>
<dbReference type="HAMAP" id="MF_00103">
    <property type="entry name" value="Fapy_DNA_glycosyl"/>
    <property type="match status" value="1"/>
</dbReference>
<keyword evidence="8 15" id="KW-0862">Zinc</keyword>
<feature type="domain" description="FPG-type" evidence="16">
    <location>
        <begin position="257"/>
        <end position="293"/>
    </location>
</feature>
<dbReference type="CDD" id="cd08966">
    <property type="entry name" value="EcFpg-like_N"/>
    <property type="match status" value="1"/>
</dbReference>
<dbReference type="InterPro" id="IPR035937">
    <property type="entry name" value="FPG_N"/>
</dbReference>
<protein>
    <recommendedName>
        <fullName evidence="15">Formamidopyrimidine-DNA glycosylase</fullName>
        <shortName evidence="15">Fapy-DNA glycosylase</shortName>
        <ecNumber evidence="15">3.2.2.23</ecNumber>
    </recommendedName>
    <alternativeName>
        <fullName evidence="15">DNA-(apurinic or apyrimidinic site) lyase MutM</fullName>
        <shortName evidence="15">AP lyase MutM</shortName>
        <ecNumber evidence="15">4.2.99.18</ecNumber>
    </alternativeName>
</protein>
<dbReference type="InterPro" id="IPR020629">
    <property type="entry name" value="FPG_Glyclase"/>
</dbReference>
<comment type="similarity">
    <text evidence="2 15">Belongs to the FPG family.</text>
</comment>
<evidence type="ECO:0000313" key="18">
    <source>
        <dbReference type="EMBL" id="MBS3850538.1"/>
    </source>
</evidence>
<feature type="binding site" evidence="15">
    <location>
        <position position="166"/>
    </location>
    <ligand>
        <name>DNA</name>
        <dbReference type="ChEBI" id="CHEBI:16991"/>
    </ligand>
</feature>
<dbReference type="PROSITE" id="PS51068">
    <property type="entry name" value="FPG_CAT"/>
    <property type="match status" value="1"/>
</dbReference>
<dbReference type="NCBIfam" id="TIGR00577">
    <property type="entry name" value="fpg"/>
    <property type="match status" value="1"/>
</dbReference>
<dbReference type="EC" id="4.2.99.18" evidence="15"/>
<dbReference type="GO" id="GO:0140078">
    <property type="term" value="F:class I DNA-(apurinic or apyrimidinic site) endonuclease activity"/>
    <property type="evidence" value="ECO:0007669"/>
    <property type="project" value="UniProtKB-EC"/>
</dbReference>
<feature type="domain" description="Formamidopyrimidine-DNA glycosylase catalytic" evidence="17">
    <location>
        <begin position="2"/>
        <end position="128"/>
    </location>
</feature>
<keyword evidence="5 15" id="KW-0227">DNA damage</keyword>
<dbReference type="PROSITE" id="PS01242">
    <property type="entry name" value="ZF_FPG_1"/>
    <property type="match status" value="1"/>
</dbReference>
<dbReference type="Gene3D" id="3.20.190.10">
    <property type="entry name" value="MutM-like, N-terminal"/>
    <property type="match status" value="1"/>
</dbReference>
<keyword evidence="4 15" id="KW-0479">Metal-binding</keyword>
<comment type="caution">
    <text evidence="18">The sequence shown here is derived from an EMBL/GenBank/DDBJ whole genome shotgun (WGS) entry which is preliminary data.</text>
</comment>
<evidence type="ECO:0000256" key="7">
    <source>
        <dbReference type="ARBA" id="ARBA00022801"/>
    </source>
</evidence>
<accession>A0A942I7U1</accession>
<keyword evidence="11 15" id="KW-0456">Lyase</keyword>
<dbReference type="SUPFAM" id="SSF46946">
    <property type="entry name" value="S13-like H2TH domain"/>
    <property type="match status" value="1"/>
</dbReference>
<gene>
    <name evidence="15 18" type="primary">mutM</name>
    <name evidence="15" type="synonym">fpg</name>
    <name evidence="18" type="ORF">KD146_17705</name>
</gene>
<dbReference type="InterPro" id="IPR015886">
    <property type="entry name" value="H2TH_FPG"/>
</dbReference>
<dbReference type="Pfam" id="PF06827">
    <property type="entry name" value="zf-FPG_IleRS"/>
    <property type="match status" value="1"/>
</dbReference>
<dbReference type="AlphaFoldDB" id="A0A942I7U1"/>
<comment type="cofactor">
    <cofactor evidence="15">
        <name>Zn(2+)</name>
        <dbReference type="ChEBI" id="CHEBI:29105"/>
    </cofactor>
    <text evidence="15">Binds 1 zinc ion per subunit.</text>
</comment>
<dbReference type="InterPro" id="IPR000214">
    <property type="entry name" value="Znf_DNA_glyclase/AP_lyase"/>
</dbReference>
<dbReference type="Pfam" id="PF01149">
    <property type="entry name" value="Fapy_DNA_glyco"/>
    <property type="match status" value="1"/>
</dbReference>
<dbReference type="Pfam" id="PF06831">
    <property type="entry name" value="H2TH"/>
    <property type="match status" value="1"/>
</dbReference>
<dbReference type="RefSeq" id="WP_212660178.1">
    <property type="nucleotide sequence ID" value="NZ_JAGXTP010000004.1"/>
</dbReference>
<evidence type="ECO:0000256" key="6">
    <source>
        <dbReference type="ARBA" id="ARBA00022771"/>
    </source>
</evidence>
<reference evidence="18" key="1">
    <citation type="submission" date="2021-04" db="EMBL/GenBank/DDBJ databases">
        <title>Devosia litorisediminis sp. nov., isolated from a sand dune.</title>
        <authorList>
            <person name="Park S."/>
            <person name="Yoon J.-H."/>
        </authorList>
    </citation>
    <scope>NUCLEOTIDE SEQUENCE</scope>
    <source>
        <strain evidence="18">BSSL-BM10</strain>
    </source>
</reference>
<dbReference type="InterPro" id="IPR012319">
    <property type="entry name" value="FPG_cat"/>
</dbReference>
<evidence type="ECO:0000256" key="15">
    <source>
        <dbReference type="HAMAP-Rule" id="MF_00103"/>
    </source>
</evidence>
<feature type="active site" description="Proton donor" evidence="15">
    <location>
        <position position="3"/>
    </location>
</feature>
<dbReference type="SMART" id="SM01232">
    <property type="entry name" value="H2TH"/>
    <property type="match status" value="1"/>
</dbReference>
<evidence type="ECO:0000256" key="10">
    <source>
        <dbReference type="ARBA" id="ARBA00023204"/>
    </source>
</evidence>
<keyword evidence="10 15" id="KW-0234">DNA repair</keyword>
<keyword evidence="7 15" id="KW-0378">Hydrolase</keyword>
<feature type="binding site" evidence="15">
    <location>
        <position position="102"/>
    </location>
    <ligand>
        <name>DNA</name>
        <dbReference type="ChEBI" id="CHEBI:16991"/>
    </ligand>
</feature>
<dbReference type="PANTHER" id="PTHR22993">
    <property type="entry name" value="FORMAMIDOPYRIMIDINE-DNA GLYCOSYLASE"/>
    <property type="match status" value="1"/>
</dbReference>
<proteinExistence type="inferred from homology"/>
<comment type="catalytic activity">
    <reaction evidence="14 15">
        <text>2'-deoxyribonucleotide-(2'-deoxyribose 5'-phosphate)-2'-deoxyribonucleotide-DNA = a 3'-end 2'-deoxyribonucleotide-(2,3-dehydro-2,3-deoxyribose 5'-phosphate)-DNA + a 5'-end 5'-phospho-2'-deoxyribonucleoside-DNA + H(+)</text>
        <dbReference type="Rhea" id="RHEA:66592"/>
        <dbReference type="Rhea" id="RHEA-COMP:13180"/>
        <dbReference type="Rhea" id="RHEA-COMP:16897"/>
        <dbReference type="Rhea" id="RHEA-COMP:17067"/>
        <dbReference type="ChEBI" id="CHEBI:15378"/>
        <dbReference type="ChEBI" id="CHEBI:136412"/>
        <dbReference type="ChEBI" id="CHEBI:157695"/>
        <dbReference type="ChEBI" id="CHEBI:167181"/>
        <dbReference type="EC" id="4.2.99.18"/>
    </reaction>
</comment>
<comment type="function">
    <text evidence="15">Involved in base excision repair of DNA damaged by oxidation or by mutagenic agents. Acts as DNA glycosylase that recognizes and removes damaged bases. Has a preference for oxidized purines, such as 7,8-dihydro-8-oxoguanine (8-oxoG). Has AP (apurinic/apyrimidinic) lyase activity and introduces nicks in the DNA strand. Cleaves the DNA backbone by beta-delta elimination to generate a single-strand break at the site of the removed base with both 3'- and 5'-phosphates.</text>
</comment>
<dbReference type="GO" id="GO:0006284">
    <property type="term" value="P:base-excision repair"/>
    <property type="evidence" value="ECO:0007669"/>
    <property type="project" value="InterPro"/>
</dbReference>
<dbReference type="GO" id="GO:0034039">
    <property type="term" value="F:8-oxo-7,8-dihydroguanine DNA N-glycosylase activity"/>
    <property type="evidence" value="ECO:0007669"/>
    <property type="project" value="TreeGrafter"/>
</dbReference>
<feature type="active site" description="Proton donor; for beta-elimination activity" evidence="15">
    <location>
        <position position="58"/>
    </location>
</feature>
<evidence type="ECO:0000256" key="12">
    <source>
        <dbReference type="ARBA" id="ARBA00023268"/>
    </source>
</evidence>
<dbReference type="SMART" id="SM00898">
    <property type="entry name" value="Fapy_DNA_glyco"/>
    <property type="match status" value="1"/>
</dbReference>
<sequence>MPELPEVETVRRGLQPWLEGARIDHVTLNRPNLRFPFPRNLAQGLEGSAIVSVGRRAKYLLITLSNGKTILSHLGMTGSWRFAEHGIDKPPRYYETATPPRHDHLVLDLDHPEHGKSHLIYADPRRFGFVDLYDDIATSPYLAGLGPEPLGNDFNAAVMAEKFAGKKTPIKAALLDQRVVAGLGNIYVAEALHRAHILPTVLAGTLVTTRGKPKPALEDLAGAVRTVLLEAIASGGSTLRDFRNAEGGNGYFQHNFAVYDREGDACATPGCAGIVQRIVQSGRSTFFCPMCQKKP</sequence>
<dbReference type="FunFam" id="1.10.8.50:FF:000003">
    <property type="entry name" value="Formamidopyrimidine-DNA glycosylase"/>
    <property type="match status" value="1"/>
</dbReference>
<evidence type="ECO:0000256" key="1">
    <source>
        <dbReference type="ARBA" id="ARBA00001668"/>
    </source>
</evidence>
<evidence type="ECO:0000256" key="3">
    <source>
        <dbReference type="ARBA" id="ARBA00011245"/>
    </source>
</evidence>
<dbReference type="Proteomes" id="UP000678281">
    <property type="component" value="Unassembled WGS sequence"/>
</dbReference>
<evidence type="ECO:0000313" key="19">
    <source>
        <dbReference type="Proteomes" id="UP000678281"/>
    </source>
</evidence>
<organism evidence="18 19">
    <name type="scientific">Devosia litorisediminis</name>
    <dbReference type="NCBI Taxonomy" id="2829817"/>
    <lineage>
        <taxon>Bacteria</taxon>
        <taxon>Pseudomonadati</taxon>
        <taxon>Pseudomonadota</taxon>
        <taxon>Alphaproteobacteria</taxon>
        <taxon>Hyphomicrobiales</taxon>
        <taxon>Devosiaceae</taxon>
        <taxon>Devosia</taxon>
    </lineage>
</organism>
<dbReference type="InterPro" id="IPR015887">
    <property type="entry name" value="DNA_glyclase_Znf_dom_DNA_BS"/>
</dbReference>
<dbReference type="SUPFAM" id="SSF57716">
    <property type="entry name" value="Glucocorticoid receptor-like (DNA-binding domain)"/>
    <property type="match status" value="1"/>
</dbReference>
<comment type="catalytic activity">
    <reaction evidence="1 15">
        <text>Hydrolysis of DNA containing ring-opened 7-methylguanine residues, releasing 2,6-diamino-4-hydroxy-5-(N-methyl)formamidopyrimidine.</text>
        <dbReference type="EC" id="3.2.2.23"/>
    </reaction>
</comment>
<evidence type="ECO:0000256" key="2">
    <source>
        <dbReference type="ARBA" id="ARBA00009409"/>
    </source>
</evidence>
<dbReference type="InterPro" id="IPR010663">
    <property type="entry name" value="Znf_FPG/IleRS"/>
</dbReference>
<dbReference type="InterPro" id="IPR010979">
    <property type="entry name" value="Ribosomal_uS13-like_H2TH"/>
</dbReference>
<dbReference type="NCBIfam" id="NF002211">
    <property type="entry name" value="PRK01103.1"/>
    <property type="match status" value="1"/>
</dbReference>
<feature type="active site" description="Proton donor; for delta-elimination activity" evidence="15">
    <location>
        <position position="283"/>
    </location>
</feature>
<keyword evidence="6 15" id="KW-0863">Zinc-finger</keyword>
<keyword evidence="13 15" id="KW-0326">Glycosidase</keyword>
<dbReference type="EC" id="3.2.2.23" evidence="15"/>
<keyword evidence="9 15" id="KW-0238">DNA-binding</keyword>
<comment type="subunit">
    <text evidence="3 15">Monomer.</text>
</comment>
<dbReference type="Gene3D" id="1.10.8.50">
    <property type="match status" value="1"/>
</dbReference>
<evidence type="ECO:0000256" key="5">
    <source>
        <dbReference type="ARBA" id="ARBA00022763"/>
    </source>
</evidence>
<evidence type="ECO:0000256" key="11">
    <source>
        <dbReference type="ARBA" id="ARBA00023239"/>
    </source>
</evidence>
<dbReference type="EMBL" id="JAGXTP010000004">
    <property type="protein sequence ID" value="MBS3850538.1"/>
    <property type="molecule type" value="Genomic_DNA"/>
</dbReference>
<keyword evidence="19" id="KW-1185">Reference proteome</keyword>
<feature type="active site" description="Schiff-base intermediate with DNA" evidence="15">
    <location>
        <position position="2"/>
    </location>
</feature>
<dbReference type="SUPFAM" id="SSF81624">
    <property type="entry name" value="N-terminal domain of MutM-like DNA repair proteins"/>
    <property type="match status" value="1"/>
</dbReference>
<keyword evidence="12 15" id="KW-0511">Multifunctional enzyme</keyword>
<evidence type="ECO:0000259" key="16">
    <source>
        <dbReference type="PROSITE" id="PS51066"/>
    </source>
</evidence>
<evidence type="ECO:0000256" key="14">
    <source>
        <dbReference type="ARBA" id="ARBA00044632"/>
    </source>
</evidence>
<evidence type="ECO:0000259" key="17">
    <source>
        <dbReference type="PROSITE" id="PS51068"/>
    </source>
</evidence>
<dbReference type="PROSITE" id="PS51066">
    <property type="entry name" value="ZF_FPG_2"/>
    <property type="match status" value="1"/>
</dbReference>
<dbReference type="GO" id="GO:0003684">
    <property type="term" value="F:damaged DNA binding"/>
    <property type="evidence" value="ECO:0007669"/>
    <property type="project" value="InterPro"/>
</dbReference>
<dbReference type="GO" id="GO:0008270">
    <property type="term" value="F:zinc ion binding"/>
    <property type="evidence" value="ECO:0007669"/>
    <property type="project" value="UniProtKB-UniRule"/>
</dbReference>
<evidence type="ECO:0000256" key="4">
    <source>
        <dbReference type="ARBA" id="ARBA00022723"/>
    </source>
</evidence>
<name>A0A942I7U1_9HYPH</name>
<evidence type="ECO:0000256" key="8">
    <source>
        <dbReference type="ARBA" id="ARBA00022833"/>
    </source>
</evidence>
<evidence type="ECO:0000256" key="9">
    <source>
        <dbReference type="ARBA" id="ARBA00023125"/>
    </source>
</evidence>
<dbReference type="PANTHER" id="PTHR22993:SF9">
    <property type="entry name" value="FORMAMIDOPYRIMIDINE-DNA GLYCOSYLASE"/>
    <property type="match status" value="1"/>
</dbReference>
<evidence type="ECO:0000256" key="13">
    <source>
        <dbReference type="ARBA" id="ARBA00023295"/>
    </source>
</evidence>